<evidence type="ECO:0000313" key="1">
    <source>
        <dbReference type="EMBL" id="EKV26871.1"/>
    </source>
</evidence>
<dbReference type="EMBL" id="ANHY01000022">
    <property type="protein sequence ID" value="EKV26871.1"/>
    <property type="molecule type" value="Genomic_DNA"/>
</dbReference>
<protein>
    <submittedName>
        <fullName evidence="1">Uncharacterized protein</fullName>
    </submittedName>
</protein>
<organism evidence="1 2">
    <name type="scientific">Caenispirillum salinarum AK4</name>
    <dbReference type="NCBI Taxonomy" id="1238182"/>
    <lineage>
        <taxon>Bacteria</taxon>
        <taxon>Pseudomonadati</taxon>
        <taxon>Pseudomonadota</taxon>
        <taxon>Alphaproteobacteria</taxon>
        <taxon>Rhodospirillales</taxon>
        <taxon>Novispirillaceae</taxon>
        <taxon>Caenispirillum</taxon>
    </lineage>
</organism>
<dbReference type="AlphaFoldDB" id="K9HDP1"/>
<comment type="caution">
    <text evidence="1">The sequence shown here is derived from an EMBL/GenBank/DDBJ whole genome shotgun (WGS) entry which is preliminary data.</text>
</comment>
<dbReference type="STRING" id="1238182.C882_2094"/>
<accession>K9HDP1</accession>
<name>K9HDP1_9PROT</name>
<dbReference type="Proteomes" id="UP000009881">
    <property type="component" value="Unassembled WGS sequence"/>
</dbReference>
<proteinExistence type="predicted"/>
<gene>
    <name evidence="1" type="ORF">C882_2094</name>
</gene>
<sequence length="100" mass="9696">MPAAAMLVVSVLGVFVAGLWPRETGPVAVLAADFPAAVAVVEAAGGRLVGGTGVDGLVVAAPRDPADSGLHDRLSAAGAWLLLDPQGLAGCGVTLPDGVS</sequence>
<evidence type="ECO:0000313" key="2">
    <source>
        <dbReference type="Proteomes" id="UP000009881"/>
    </source>
</evidence>
<keyword evidence="2" id="KW-1185">Reference proteome</keyword>
<reference evidence="1 2" key="1">
    <citation type="journal article" date="2013" name="Genome Announc.">
        <title>Draft Genome Sequence of an Alphaproteobacterium, Caenispirillum salinarum AK4(T), Isolated from a Solar Saltern.</title>
        <authorList>
            <person name="Khatri I."/>
            <person name="Singh A."/>
            <person name="Korpole S."/>
            <person name="Pinnaka A.K."/>
            <person name="Subramanian S."/>
        </authorList>
    </citation>
    <scope>NUCLEOTIDE SEQUENCE [LARGE SCALE GENOMIC DNA]</scope>
    <source>
        <strain evidence="1 2">AK4</strain>
    </source>
</reference>